<proteinExistence type="predicted"/>
<reference evidence="1 2" key="1">
    <citation type="submission" date="2016-11" db="EMBL/GenBank/DDBJ databases">
        <title>The macronuclear genome of Stentor coeruleus: a giant cell with tiny introns.</title>
        <authorList>
            <person name="Slabodnick M."/>
            <person name="Ruby J.G."/>
            <person name="Reiff S.B."/>
            <person name="Swart E.C."/>
            <person name="Gosai S."/>
            <person name="Prabakaran S."/>
            <person name="Witkowska E."/>
            <person name="Larue G.E."/>
            <person name="Fisher S."/>
            <person name="Freeman R.M."/>
            <person name="Gunawardena J."/>
            <person name="Chu W."/>
            <person name="Stover N.A."/>
            <person name="Gregory B.D."/>
            <person name="Nowacki M."/>
            <person name="Derisi J."/>
            <person name="Roy S.W."/>
            <person name="Marshall W.F."/>
            <person name="Sood P."/>
        </authorList>
    </citation>
    <scope>NUCLEOTIDE SEQUENCE [LARGE SCALE GENOMIC DNA]</scope>
    <source>
        <strain evidence="1">WM001</strain>
    </source>
</reference>
<gene>
    <name evidence="1" type="ORF">SteCoe_31484</name>
</gene>
<protein>
    <submittedName>
        <fullName evidence="1">Uncharacterized protein</fullName>
    </submittedName>
</protein>
<accession>A0A1R2B196</accession>
<comment type="caution">
    <text evidence="1">The sequence shown here is derived from an EMBL/GenBank/DDBJ whole genome shotgun (WGS) entry which is preliminary data.</text>
</comment>
<organism evidence="1 2">
    <name type="scientific">Stentor coeruleus</name>
    <dbReference type="NCBI Taxonomy" id="5963"/>
    <lineage>
        <taxon>Eukaryota</taxon>
        <taxon>Sar</taxon>
        <taxon>Alveolata</taxon>
        <taxon>Ciliophora</taxon>
        <taxon>Postciliodesmatophora</taxon>
        <taxon>Heterotrichea</taxon>
        <taxon>Heterotrichida</taxon>
        <taxon>Stentoridae</taxon>
        <taxon>Stentor</taxon>
    </lineage>
</organism>
<name>A0A1R2B196_9CILI</name>
<sequence>MQKKPICVPNILPLPLNHFDRLHSPELSQFPTARNSISTIDPFDNMKFTGKSNPSLRPIINKHRKTPSLTNFLEKEPQFPSKPYSKSLNSSQSDYFLPKIFQCPLVKNKNTNKVTLPPLLSSENTFSKARNVATPFFKPQLIIAIENHKEPAKINNNFSKRKVNRSRFFEHIKRKSLADISFGDSTEPAISIFSKKIL</sequence>
<dbReference type="EMBL" id="MPUH01001079">
    <property type="protein sequence ID" value="OMJ70529.1"/>
    <property type="molecule type" value="Genomic_DNA"/>
</dbReference>
<dbReference type="AlphaFoldDB" id="A0A1R2B196"/>
<keyword evidence="2" id="KW-1185">Reference proteome</keyword>
<dbReference type="Proteomes" id="UP000187209">
    <property type="component" value="Unassembled WGS sequence"/>
</dbReference>
<evidence type="ECO:0000313" key="2">
    <source>
        <dbReference type="Proteomes" id="UP000187209"/>
    </source>
</evidence>
<evidence type="ECO:0000313" key="1">
    <source>
        <dbReference type="EMBL" id="OMJ70529.1"/>
    </source>
</evidence>